<name>A0AAD4T3H5_9MAGN</name>
<comment type="caution">
    <text evidence="1">The sequence shown here is derived from an EMBL/GenBank/DDBJ whole genome shotgun (WGS) entry which is preliminary data.</text>
</comment>
<keyword evidence="2" id="KW-1185">Reference proteome</keyword>
<dbReference type="EMBL" id="JAJJMB010006306">
    <property type="protein sequence ID" value="KAI3935184.1"/>
    <property type="molecule type" value="Genomic_DNA"/>
</dbReference>
<dbReference type="Proteomes" id="UP001202328">
    <property type="component" value="Unassembled WGS sequence"/>
</dbReference>
<reference evidence="1" key="1">
    <citation type="submission" date="2022-04" db="EMBL/GenBank/DDBJ databases">
        <title>A functionally conserved STORR gene fusion in Papaver species that diverged 16.8 million years ago.</title>
        <authorList>
            <person name="Catania T."/>
        </authorList>
    </citation>
    <scope>NUCLEOTIDE SEQUENCE</scope>
    <source>
        <strain evidence="1">S-188037</strain>
    </source>
</reference>
<protein>
    <submittedName>
        <fullName evidence="1">Uncharacterized protein</fullName>
    </submittedName>
</protein>
<gene>
    <name evidence="1" type="ORF">MKW98_018373</name>
</gene>
<sequence length="108" mass="12335">MVVNPAIDGSWSSKVSNFRSKRIGTLIDLTSLPETIYKLTFTYNCHILEQFSLLPPRRLNTHSSSNPAYKKAGCWRIKILTPEWHRVGTTGQPYHGVDDVADYFLQTH</sequence>
<accession>A0AAD4T3H5</accession>
<evidence type="ECO:0000313" key="2">
    <source>
        <dbReference type="Proteomes" id="UP001202328"/>
    </source>
</evidence>
<evidence type="ECO:0000313" key="1">
    <source>
        <dbReference type="EMBL" id="KAI3935184.1"/>
    </source>
</evidence>
<dbReference type="AlphaFoldDB" id="A0AAD4T3H5"/>
<proteinExistence type="predicted"/>
<organism evidence="1 2">
    <name type="scientific">Papaver atlanticum</name>
    <dbReference type="NCBI Taxonomy" id="357466"/>
    <lineage>
        <taxon>Eukaryota</taxon>
        <taxon>Viridiplantae</taxon>
        <taxon>Streptophyta</taxon>
        <taxon>Embryophyta</taxon>
        <taxon>Tracheophyta</taxon>
        <taxon>Spermatophyta</taxon>
        <taxon>Magnoliopsida</taxon>
        <taxon>Ranunculales</taxon>
        <taxon>Papaveraceae</taxon>
        <taxon>Papaveroideae</taxon>
        <taxon>Papaver</taxon>
    </lineage>
</organism>